<accession>A0A7C0ZCC8</accession>
<feature type="transmembrane region" description="Helical" evidence="8">
    <location>
        <begin position="299"/>
        <end position="319"/>
    </location>
</feature>
<dbReference type="InterPro" id="IPR003918">
    <property type="entry name" value="NADH_UbQ_OxRdtase"/>
</dbReference>
<comment type="subcellular location">
    <subcellularLocation>
        <location evidence="1">Cell membrane</location>
        <topology evidence="1">Multi-pass membrane protein</topology>
    </subcellularLocation>
    <subcellularLocation>
        <location evidence="7">Membrane</location>
        <topology evidence="7">Multi-pass membrane protein</topology>
    </subcellularLocation>
</comment>
<keyword evidence="2" id="KW-1003">Cell membrane</keyword>
<evidence type="ECO:0000256" key="4">
    <source>
        <dbReference type="ARBA" id="ARBA00022989"/>
    </source>
</evidence>
<sequence length="588" mass="65248">MMVNQGSILIFTTFILAGLLTYFLARLSKMSGRIGGALTGLFSVIFVYLFFHVYSLPGVQNLMFLLIGLVYVSSLFLLVSKETPPIQYLLFSGAAGSTFAFINGLDFITAFIFLELSTVFVFLSIVSGDRKKGGFLYLLFNGTGGLLFLYLLYFIYMKTGRFDYSAIAFLKPDEKILALTIGFLTFAIKMGTMPFHIWQPYAYRDADNGITVFLSGAISKIGVFGAFLMVFLQGSSFRISGNVYAYLGVITAVLAGLYALLQEDAKRLLAYSSLSQLGYVVIGLGLANSLSISGAVLHAVSHGIFESLLFLVVGAVYIRTKTTDLNKLGGLITYMPVSFIGLLLGIIAASGIPPTIGFPSKWMLYHALVINGDPVLLSLTFLASILAFLYSFRLVYSIFLGPYTLKEKVGEAPFPSLAGMVFFLLPLLILGLFPGLVLKFIKLPVVRFGLPDFSFTPATLKTPLATVNFLTVGVVFIAWFVVAILVYAFAGRSRWVPVKNNYTAAEAIEDERILHYTGDFYRFIRRDMNFLLRHSIQRFYRRLFNLFGVIGDGISRIYTGDVRTYVYFILLFILIVLFKIKGGFPCLW</sequence>
<keyword evidence="4 8" id="KW-1133">Transmembrane helix</keyword>
<evidence type="ECO:0000256" key="5">
    <source>
        <dbReference type="ARBA" id="ARBA00023002"/>
    </source>
</evidence>
<keyword evidence="6 8" id="KW-0472">Membrane</keyword>
<comment type="caution">
    <text evidence="10">The sequence shown here is derived from an EMBL/GenBank/DDBJ whole genome shotgun (WGS) entry which is preliminary data.</text>
</comment>
<feature type="transmembrane region" description="Helical" evidence="8">
    <location>
        <begin position="417"/>
        <end position="441"/>
    </location>
</feature>
<evidence type="ECO:0000313" key="10">
    <source>
        <dbReference type="EMBL" id="HDI82359.1"/>
    </source>
</evidence>
<evidence type="ECO:0000256" key="8">
    <source>
        <dbReference type="SAM" id="Phobius"/>
    </source>
</evidence>
<feature type="transmembrane region" description="Helical" evidence="8">
    <location>
        <begin position="376"/>
        <end position="396"/>
    </location>
</feature>
<feature type="transmembrane region" description="Helical" evidence="8">
    <location>
        <begin position="210"/>
        <end position="231"/>
    </location>
</feature>
<reference evidence="10" key="1">
    <citation type="journal article" date="2020" name="mSystems">
        <title>Genome- and Community-Level Interaction Insights into Carbon Utilization and Element Cycling Functions of Hydrothermarchaeota in Hydrothermal Sediment.</title>
        <authorList>
            <person name="Zhou Z."/>
            <person name="Liu Y."/>
            <person name="Xu W."/>
            <person name="Pan J."/>
            <person name="Luo Z.H."/>
            <person name="Li M."/>
        </authorList>
    </citation>
    <scope>NUCLEOTIDE SEQUENCE [LARGE SCALE GENOMIC DNA]</scope>
    <source>
        <strain evidence="10">HyVt-102</strain>
    </source>
</reference>
<name>A0A7C0ZCC8_UNCW3</name>
<evidence type="ECO:0000259" key="9">
    <source>
        <dbReference type="Pfam" id="PF00361"/>
    </source>
</evidence>
<proteinExistence type="predicted"/>
<feature type="transmembrane region" description="Helical" evidence="8">
    <location>
        <begin position="469"/>
        <end position="490"/>
    </location>
</feature>
<feature type="transmembrane region" description="Helical" evidence="8">
    <location>
        <begin position="331"/>
        <end position="356"/>
    </location>
</feature>
<feature type="transmembrane region" description="Helical" evidence="8">
    <location>
        <begin position="564"/>
        <end position="580"/>
    </location>
</feature>
<dbReference type="EMBL" id="DQWE01000048">
    <property type="protein sequence ID" value="HDI82359.1"/>
    <property type="molecule type" value="Genomic_DNA"/>
</dbReference>
<dbReference type="PANTHER" id="PTHR42682">
    <property type="entry name" value="HYDROGENASE-4 COMPONENT F"/>
    <property type="match status" value="1"/>
</dbReference>
<evidence type="ECO:0000256" key="2">
    <source>
        <dbReference type="ARBA" id="ARBA00022475"/>
    </source>
</evidence>
<dbReference type="InterPro" id="IPR052175">
    <property type="entry name" value="ComplexI-like_HydComp"/>
</dbReference>
<dbReference type="PRINTS" id="PR01437">
    <property type="entry name" value="NUOXDRDTASE4"/>
</dbReference>
<feature type="transmembrane region" description="Helical" evidence="8">
    <location>
        <begin position="62"/>
        <end position="79"/>
    </location>
</feature>
<dbReference type="Pfam" id="PF00361">
    <property type="entry name" value="Proton_antipo_M"/>
    <property type="match status" value="1"/>
</dbReference>
<keyword evidence="5" id="KW-0560">Oxidoreductase</keyword>
<feature type="transmembrane region" description="Helical" evidence="8">
    <location>
        <begin position="268"/>
        <end position="287"/>
    </location>
</feature>
<dbReference type="GO" id="GO:0008137">
    <property type="term" value="F:NADH dehydrogenase (ubiquinone) activity"/>
    <property type="evidence" value="ECO:0007669"/>
    <property type="project" value="InterPro"/>
</dbReference>
<feature type="transmembrane region" description="Helical" evidence="8">
    <location>
        <begin position="37"/>
        <end position="56"/>
    </location>
</feature>
<feature type="transmembrane region" description="Helical" evidence="8">
    <location>
        <begin position="108"/>
        <end position="128"/>
    </location>
</feature>
<evidence type="ECO:0000256" key="6">
    <source>
        <dbReference type="ARBA" id="ARBA00023136"/>
    </source>
</evidence>
<feature type="transmembrane region" description="Helical" evidence="8">
    <location>
        <begin position="176"/>
        <end position="198"/>
    </location>
</feature>
<evidence type="ECO:0000256" key="1">
    <source>
        <dbReference type="ARBA" id="ARBA00004651"/>
    </source>
</evidence>
<dbReference type="GO" id="GO:0042773">
    <property type="term" value="P:ATP synthesis coupled electron transport"/>
    <property type="evidence" value="ECO:0007669"/>
    <property type="project" value="InterPro"/>
</dbReference>
<feature type="transmembrane region" description="Helical" evidence="8">
    <location>
        <begin position="243"/>
        <end position="261"/>
    </location>
</feature>
<dbReference type="PANTHER" id="PTHR42682:SF4">
    <property type="entry name" value="NADH-UBIQUINONE_PLASTOQUINONE"/>
    <property type="match status" value="1"/>
</dbReference>
<feature type="domain" description="NADH:quinone oxidoreductase/Mrp antiporter transmembrane" evidence="9">
    <location>
        <begin position="106"/>
        <end position="385"/>
    </location>
</feature>
<feature type="transmembrane region" description="Helical" evidence="8">
    <location>
        <begin position="135"/>
        <end position="156"/>
    </location>
</feature>
<gene>
    <name evidence="10" type="ORF">ENF18_01035</name>
</gene>
<dbReference type="InterPro" id="IPR001750">
    <property type="entry name" value="ND/Mrp_TM"/>
</dbReference>
<keyword evidence="3 7" id="KW-0812">Transmembrane</keyword>
<dbReference type="AlphaFoldDB" id="A0A7C0ZCC8"/>
<evidence type="ECO:0000256" key="3">
    <source>
        <dbReference type="ARBA" id="ARBA00022692"/>
    </source>
</evidence>
<organism evidence="10">
    <name type="scientific">candidate division WOR-3 bacterium</name>
    <dbReference type="NCBI Taxonomy" id="2052148"/>
    <lineage>
        <taxon>Bacteria</taxon>
        <taxon>Bacteria division WOR-3</taxon>
    </lineage>
</organism>
<feature type="transmembrane region" description="Helical" evidence="8">
    <location>
        <begin position="6"/>
        <end position="25"/>
    </location>
</feature>
<dbReference type="GO" id="GO:0016491">
    <property type="term" value="F:oxidoreductase activity"/>
    <property type="evidence" value="ECO:0007669"/>
    <property type="project" value="UniProtKB-KW"/>
</dbReference>
<evidence type="ECO:0000256" key="7">
    <source>
        <dbReference type="RuleBase" id="RU000320"/>
    </source>
</evidence>
<dbReference type="GO" id="GO:0005886">
    <property type="term" value="C:plasma membrane"/>
    <property type="evidence" value="ECO:0007669"/>
    <property type="project" value="UniProtKB-SubCell"/>
</dbReference>
<protein>
    <recommendedName>
        <fullName evidence="9">NADH:quinone oxidoreductase/Mrp antiporter transmembrane domain-containing protein</fullName>
    </recommendedName>
</protein>
<dbReference type="Proteomes" id="UP000885847">
    <property type="component" value="Unassembled WGS sequence"/>
</dbReference>